<keyword evidence="1" id="KW-0472">Membrane</keyword>
<sequence length="63" mass="6353">MTTIDQRAGAVLDRLVSTNPNEKGVTRSSMPVLATPFAAAFAGAAYAGGLIAAFEAGRTVRGG</sequence>
<organism evidence="2 3">
    <name type="scientific">Arthrobacter flavus</name>
    <dbReference type="NCBI Taxonomy" id="95172"/>
    <lineage>
        <taxon>Bacteria</taxon>
        <taxon>Bacillati</taxon>
        <taxon>Actinomycetota</taxon>
        <taxon>Actinomycetes</taxon>
        <taxon>Micrococcales</taxon>
        <taxon>Micrococcaceae</taxon>
        <taxon>Arthrobacter</taxon>
    </lineage>
</organism>
<name>A0ABW4Q631_9MICC</name>
<dbReference type="RefSeq" id="WP_343878057.1">
    <property type="nucleotide sequence ID" value="NZ_BAAAIJ010000009.1"/>
</dbReference>
<proteinExistence type="predicted"/>
<accession>A0ABW4Q631</accession>
<feature type="transmembrane region" description="Helical" evidence="1">
    <location>
        <begin position="33"/>
        <end position="54"/>
    </location>
</feature>
<comment type="caution">
    <text evidence="2">The sequence shown here is derived from an EMBL/GenBank/DDBJ whole genome shotgun (WGS) entry which is preliminary data.</text>
</comment>
<keyword evidence="1" id="KW-0812">Transmembrane</keyword>
<gene>
    <name evidence="2" type="ORF">ACFSFX_04410</name>
</gene>
<protein>
    <submittedName>
        <fullName evidence="2">Uncharacterized protein</fullName>
    </submittedName>
</protein>
<keyword evidence="3" id="KW-1185">Reference proteome</keyword>
<dbReference type="Proteomes" id="UP001597307">
    <property type="component" value="Unassembled WGS sequence"/>
</dbReference>
<keyword evidence="1" id="KW-1133">Transmembrane helix</keyword>
<reference evidence="3" key="1">
    <citation type="journal article" date="2019" name="Int. J. Syst. Evol. Microbiol.">
        <title>The Global Catalogue of Microorganisms (GCM) 10K type strain sequencing project: providing services to taxonomists for standard genome sequencing and annotation.</title>
        <authorList>
            <consortium name="The Broad Institute Genomics Platform"/>
            <consortium name="The Broad Institute Genome Sequencing Center for Infectious Disease"/>
            <person name="Wu L."/>
            <person name="Ma J."/>
        </authorList>
    </citation>
    <scope>NUCLEOTIDE SEQUENCE [LARGE SCALE GENOMIC DNA]</scope>
    <source>
        <strain evidence="3">JCM 11496</strain>
    </source>
</reference>
<evidence type="ECO:0000256" key="1">
    <source>
        <dbReference type="SAM" id="Phobius"/>
    </source>
</evidence>
<evidence type="ECO:0000313" key="3">
    <source>
        <dbReference type="Proteomes" id="UP001597307"/>
    </source>
</evidence>
<dbReference type="EMBL" id="JBHUGA010000009">
    <property type="protein sequence ID" value="MFD1845834.1"/>
    <property type="molecule type" value="Genomic_DNA"/>
</dbReference>
<evidence type="ECO:0000313" key="2">
    <source>
        <dbReference type="EMBL" id="MFD1845834.1"/>
    </source>
</evidence>